<reference evidence="1" key="2">
    <citation type="submission" date="2020-09" db="EMBL/GenBank/DDBJ databases">
        <authorList>
            <person name="Sun Q."/>
            <person name="Zhou Y."/>
        </authorList>
    </citation>
    <scope>NUCLEOTIDE SEQUENCE</scope>
    <source>
        <strain evidence="1">CGMCC 1.15425</strain>
    </source>
</reference>
<dbReference type="InterPro" id="IPR046715">
    <property type="entry name" value="DUF6607"/>
</dbReference>
<sequence>MVLVAGVVEMVSASESATLPFPASDREAILAMTGTYDIDFSFFETVRYQPDYEHAEEKLTGGSEWVVVVEDSADKISLQHILVDPKSGYVTKHWRQDWVYEADTRFEFRTDQTWRVRELSDAETSGKWTQCVYEVSDAPRYCGTGKWIHEDGASTWTSDTTWRPLPRREYTTREDYNVMEAINRHTIVADGWTHEQDNLKVQIGENGERHVIVREYGFNDYRDENEVDFTPAEEYWAATKDFWAQVRTRWGDYLDQPPGLVMLTGEDGMDMIMPLFEMAASVQEGETVYGAEIDAVFSDWLDRASAE</sequence>
<dbReference type="Proteomes" id="UP000627715">
    <property type="component" value="Unassembled WGS sequence"/>
</dbReference>
<keyword evidence="2" id="KW-1185">Reference proteome</keyword>
<proteinExistence type="predicted"/>
<reference evidence="1" key="1">
    <citation type="journal article" date="2014" name="Int. J. Syst. Evol. Microbiol.">
        <title>Complete genome sequence of Corynebacterium casei LMG S-19264T (=DSM 44701T), isolated from a smear-ripened cheese.</title>
        <authorList>
            <consortium name="US DOE Joint Genome Institute (JGI-PGF)"/>
            <person name="Walter F."/>
            <person name="Albersmeier A."/>
            <person name="Kalinowski J."/>
            <person name="Ruckert C."/>
        </authorList>
    </citation>
    <scope>NUCLEOTIDE SEQUENCE</scope>
    <source>
        <strain evidence="1">CGMCC 1.15425</strain>
    </source>
</reference>
<evidence type="ECO:0000313" key="1">
    <source>
        <dbReference type="EMBL" id="GGG55679.1"/>
    </source>
</evidence>
<dbReference type="AlphaFoldDB" id="A0A917GT85"/>
<name>A0A917GT85_9GAMM</name>
<accession>A0A917GT85</accession>
<comment type="caution">
    <text evidence="1">The sequence shown here is derived from an EMBL/GenBank/DDBJ whole genome shotgun (WGS) entry which is preliminary data.</text>
</comment>
<dbReference type="OrthoDB" id="8564954at2"/>
<evidence type="ECO:0000313" key="2">
    <source>
        <dbReference type="Proteomes" id="UP000627715"/>
    </source>
</evidence>
<dbReference type="Pfam" id="PF20311">
    <property type="entry name" value="DUF6607"/>
    <property type="match status" value="1"/>
</dbReference>
<dbReference type="EMBL" id="BMIY01000004">
    <property type="protein sequence ID" value="GGG55679.1"/>
    <property type="molecule type" value="Genomic_DNA"/>
</dbReference>
<protein>
    <submittedName>
        <fullName evidence="1">Uncharacterized protein</fullName>
    </submittedName>
</protein>
<gene>
    <name evidence="1" type="ORF">GCM10011403_11000</name>
</gene>
<organism evidence="1 2">
    <name type="scientific">Pseudohongiella nitratireducens</name>
    <dbReference type="NCBI Taxonomy" id="1768907"/>
    <lineage>
        <taxon>Bacteria</taxon>
        <taxon>Pseudomonadati</taxon>
        <taxon>Pseudomonadota</taxon>
        <taxon>Gammaproteobacteria</taxon>
        <taxon>Pseudomonadales</taxon>
        <taxon>Pseudohongiellaceae</taxon>
        <taxon>Pseudohongiella</taxon>
    </lineage>
</organism>